<sequence>MASNIYYTIICIIIVLVVFTYLFFKFDISPKFRVYLETLALAGTILIFITYFENYAKENEKKEMDRFNVFVQQGQADWIELEQMFMIYYPYTNRLYQQIYGNNKSIQSHNITDDTTIDQNKVKMYEAHMSSILFQMIENIHYGLLNVNISSVGQLNTEWLNIWKSWLKSEIILEQWGYMRNFYSKETQDIIDNIILSNKNEKK</sequence>
<proteinExistence type="predicted"/>
<keyword evidence="1" id="KW-0812">Transmembrane</keyword>
<evidence type="ECO:0000313" key="2">
    <source>
        <dbReference type="EMBL" id="AYV77994.1"/>
    </source>
</evidence>
<name>A0A3G4ZUK5_9VIRU</name>
<protein>
    <recommendedName>
        <fullName evidence="3">DUF4760 domain-containing protein</fullName>
    </recommendedName>
</protein>
<evidence type="ECO:0008006" key="3">
    <source>
        <dbReference type="Google" id="ProtNLM"/>
    </source>
</evidence>
<feature type="transmembrane region" description="Helical" evidence="1">
    <location>
        <begin position="6"/>
        <end position="24"/>
    </location>
</feature>
<organism evidence="2">
    <name type="scientific">Edafosvirus sp</name>
    <dbReference type="NCBI Taxonomy" id="2487765"/>
    <lineage>
        <taxon>Viruses</taxon>
        <taxon>Varidnaviria</taxon>
        <taxon>Bamfordvirae</taxon>
        <taxon>Nucleocytoviricota</taxon>
        <taxon>Megaviricetes</taxon>
        <taxon>Imitervirales</taxon>
        <taxon>Mimiviridae</taxon>
        <taxon>Klosneuvirinae</taxon>
    </lineage>
</organism>
<keyword evidence="1" id="KW-0472">Membrane</keyword>
<evidence type="ECO:0000256" key="1">
    <source>
        <dbReference type="SAM" id="Phobius"/>
    </source>
</evidence>
<reference evidence="2" key="1">
    <citation type="submission" date="2018-10" db="EMBL/GenBank/DDBJ databases">
        <title>Hidden diversity of soil giant viruses.</title>
        <authorList>
            <person name="Schulz F."/>
            <person name="Alteio L."/>
            <person name="Goudeau D."/>
            <person name="Ryan E.M."/>
            <person name="Malmstrom R.R."/>
            <person name="Blanchard J."/>
            <person name="Woyke T."/>
        </authorList>
    </citation>
    <scope>NUCLEOTIDE SEQUENCE</scope>
    <source>
        <strain evidence="2">EDV1</strain>
    </source>
</reference>
<accession>A0A3G4ZUK5</accession>
<feature type="transmembrane region" description="Helical" evidence="1">
    <location>
        <begin position="34"/>
        <end position="52"/>
    </location>
</feature>
<keyword evidence="1" id="KW-1133">Transmembrane helix</keyword>
<gene>
    <name evidence="2" type="ORF">Edafosvirus3_72</name>
</gene>
<dbReference type="EMBL" id="MK072068">
    <property type="protein sequence ID" value="AYV77994.1"/>
    <property type="molecule type" value="Genomic_DNA"/>
</dbReference>